<dbReference type="Pfam" id="PF12833">
    <property type="entry name" value="HTH_18"/>
    <property type="match status" value="1"/>
</dbReference>
<dbReference type="AlphaFoldDB" id="A0A329M693"/>
<protein>
    <recommendedName>
        <fullName evidence="8">AraC family transcriptional regulator</fullName>
    </recommendedName>
</protein>
<feature type="domain" description="Fe/B12 periplasmic-binding" evidence="5">
    <location>
        <begin position="296"/>
        <end position="556"/>
    </location>
</feature>
<dbReference type="InterPro" id="IPR002491">
    <property type="entry name" value="ABC_transptr_periplasmic_BD"/>
</dbReference>
<name>A0A329M693_9BACL</name>
<dbReference type="SUPFAM" id="SSF53807">
    <property type="entry name" value="Helical backbone' metal receptor"/>
    <property type="match status" value="1"/>
</dbReference>
<organism evidence="6 7">
    <name type="scientific">Paenibacillus contaminans</name>
    <dbReference type="NCBI Taxonomy" id="450362"/>
    <lineage>
        <taxon>Bacteria</taxon>
        <taxon>Bacillati</taxon>
        <taxon>Bacillota</taxon>
        <taxon>Bacilli</taxon>
        <taxon>Bacillales</taxon>
        <taxon>Paenibacillaceae</taxon>
        <taxon>Paenibacillus</taxon>
    </lineage>
</organism>
<evidence type="ECO:0000256" key="1">
    <source>
        <dbReference type="ARBA" id="ARBA00023015"/>
    </source>
</evidence>
<dbReference type="InterPro" id="IPR009057">
    <property type="entry name" value="Homeodomain-like_sf"/>
</dbReference>
<keyword evidence="7" id="KW-1185">Reference proteome</keyword>
<proteinExistence type="predicted"/>
<reference evidence="6 7" key="1">
    <citation type="journal article" date="2009" name="Int. J. Syst. Evol. Microbiol.">
        <title>Paenibacillus contaminans sp. nov., isolated from a contaminated laboratory plate.</title>
        <authorList>
            <person name="Chou J.H."/>
            <person name="Lee J.H."/>
            <person name="Lin M.C."/>
            <person name="Chang P.S."/>
            <person name="Arun A.B."/>
            <person name="Young C.C."/>
            <person name="Chen W.M."/>
        </authorList>
    </citation>
    <scope>NUCLEOTIDE SEQUENCE [LARGE SCALE GENOMIC DNA]</scope>
    <source>
        <strain evidence="6 7">CKOBP-6</strain>
    </source>
</reference>
<dbReference type="Gene3D" id="1.10.10.60">
    <property type="entry name" value="Homeodomain-like"/>
    <property type="match status" value="2"/>
</dbReference>
<comment type="caution">
    <text evidence="6">The sequence shown here is derived from an EMBL/GenBank/DDBJ whole genome shotgun (WGS) entry which is preliminary data.</text>
</comment>
<dbReference type="SMART" id="SM00342">
    <property type="entry name" value="HTH_ARAC"/>
    <property type="match status" value="1"/>
</dbReference>
<dbReference type="PROSITE" id="PS01124">
    <property type="entry name" value="HTH_ARAC_FAMILY_2"/>
    <property type="match status" value="1"/>
</dbReference>
<dbReference type="PANTHER" id="PTHR43280">
    <property type="entry name" value="ARAC-FAMILY TRANSCRIPTIONAL REGULATOR"/>
    <property type="match status" value="1"/>
</dbReference>
<sequence>MVYWRKHGIYMKEVYTMDHDLKSDMPPDSGHIRNEFVAVERYLCREKLHLDNMLSHAVLIVESGMGMLTINSRKYPVSAGRCYYALPSMPVTLEPYFNEVSVIAVHLERLADRERIADSIRYTREYGGFAEWGELEAPTADRLLQLAKEMVQACKKSGQLASAYRDKIFHEWMYELAQANTGQEGKENGNEAMIRRIMRFVDLHYHEELNRNSLAQMAGFSPEYFSVLFKQISGKSLTDYITALRIQHMKERLLFDDIRLSDVAKEVGYKDEYYVSRRFKLEVGMSPTRYVQSSKRIVSLNPHLTMHLLALGIVPAATTAFPWGFGEYEALLHNAGCLCREWTTDFTLQELSALRPDLIIGIDNLEQSRLQDCRRLAPTFVVPWYLTDWRGHFHMLAKITRRTTQEREWTEQFERQLASVRQSLQTSGQLEQTAAIVNIREKTAFLYLNRGMGSQVVYSELNWSPPSSVRKSVVDRAASAIDLAAVLPHFKADRMIVITEPTPLAESRTEAMLAGEHWESYRQQGGQIHRAAMSRWHGYDPLSIMWQLADVKQWIR</sequence>
<keyword evidence="1" id="KW-0805">Transcription regulation</keyword>
<dbReference type="EMBL" id="QMFB01000023">
    <property type="protein sequence ID" value="RAV15639.1"/>
    <property type="molecule type" value="Genomic_DNA"/>
</dbReference>
<evidence type="ECO:0000256" key="3">
    <source>
        <dbReference type="ARBA" id="ARBA00023163"/>
    </source>
</evidence>
<dbReference type="GO" id="GO:0003700">
    <property type="term" value="F:DNA-binding transcription factor activity"/>
    <property type="evidence" value="ECO:0007669"/>
    <property type="project" value="InterPro"/>
</dbReference>
<keyword evidence="2" id="KW-0238">DNA-binding</keyword>
<keyword evidence="3" id="KW-0804">Transcription</keyword>
<dbReference type="Gene3D" id="3.40.50.1980">
    <property type="entry name" value="Nitrogenase molybdenum iron protein domain"/>
    <property type="match status" value="2"/>
</dbReference>
<evidence type="ECO:0000256" key="2">
    <source>
        <dbReference type="ARBA" id="ARBA00023125"/>
    </source>
</evidence>
<dbReference type="SUPFAM" id="SSF46689">
    <property type="entry name" value="Homeodomain-like"/>
    <property type="match status" value="2"/>
</dbReference>
<evidence type="ECO:0000313" key="7">
    <source>
        <dbReference type="Proteomes" id="UP000250369"/>
    </source>
</evidence>
<accession>A0A329M693</accession>
<evidence type="ECO:0000313" key="6">
    <source>
        <dbReference type="EMBL" id="RAV15639.1"/>
    </source>
</evidence>
<dbReference type="GO" id="GO:0043565">
    <property type="term" value="F:sequence-specific DNA binding"/>
    <property type="evidence" value="ECO:0007669"/>
    <property type="project" value="InterPro"/>
</dbReference>
<evidence type="ECO:0000259" key="4">
    <source>
        <dbReference type="PROSITE" id="PS01124"/>
    </source>
</evidence>
<gene>
    <name evidence="6" type="ORF">DQG23_29995</name>
</gene>
<evidence type="ECO:0000259" key="5">
    <source>
        <dbReference type="PROSITE" id="PS50983"/>
    </source>
</evidence>
<dbReference type="InterPro" id="IPR018060">
    <property type="entry name" value="HTH_AraC"/>
</dbReference>
<dbReference type="PROSITE" id="PS50983">
    <property type="entry name" value="FE_B12_PBP"/>
    <property type="match status" value="1"/>
</dbReference>
<feature type="domain" description="HTH araC/xylS-type" evidence="4">
    <location>
        <begin position="195"/>
        <end position="293"/>
    </location>
</feature>
<evidence type="ECO:0008006" key="8">
    <source>
        <dbReference type="Google" id="ProtNLM"/>
    </source>
</evidence>
<dbReference type="Proteomes" id="UP000250369">
    <property type="component" value="Unassembled WGS sequence"/>
</dbReference>
<dbReference type="PANTHER" id="PTHR43280:SF28">
    <property type="entry name" value="HTH-TYPE TRANSCRIPTIONAL ACTIVATOR RHAS"/>
    <property type="match status" value="1"/>
</dbReference>